<name>A0A7E4UTT1_PANRE</name>
<sequence length="101" mass="12318">MSLFMSFNENIPLQPFEFDDLMTFLKTQRQGFDLSLSIWDFHKKCKPYLSYLKQYLDQKLFQIDDTVNKTKHTRIVIYYESEIFSWYLPSNDNDISQQQRI</sequence>
<dbReference type="AlphaFoldDB" id="A0A7E4UTT1"/>
<protein>
    <submittedName>
        <fullName evidence="2">DNA primase</fullName>
    </submittedName>
</protein>
<reference evidence="1" key="1">
    <citation type="journal article" date="2013" name="Genetics">
        <title>The draft genome and transcriptome of Panagrellus redivivus are shaped by the harsh demands of a free-living lifestyle.</title>
        <authorList>
            <person name="Srinivasan J."/>
            <person name="Dillman A.R."/>
            <person name="Macchietto M.G."/>
            <person name="Heikkinen L."/>
            <person name="Lakso M."/>
            <person name="Fracchia K.M."/>
            <person name="Antoshechkin I."/>
            <person name="Mortazavi A."/>
            <person name="Wong G."/>
            <person name="Sternberg P.W."/>
        </authorList>
    </citation>
    <scope>NUCLEOTIDE SEQUENCE [LARGE SCALE GENOMIC DNA]</scope>
    <source>
        <strain evidence="1">MT8872</strain>
    </source>
</reference>
<reference evidence="2" key="2">
    <citation type="submission" date="2020-10" db="UniProtKB">
        <authorList>
            <consortium name="WormBaseParasite"/>
        </authorList>
    </citation>
    <scope>IDENTIFICATION</scope>
</reference>
<dbReference type="Proteomes" id="UP000492821">
    <property type="component" value="Unassembled WGS sequence"/>
</dbReference>
<keyword evidence="1" id="KW-1185">Reference proteome</keyword>
<proteinExistence type="predicted"/>
<evidence type="ECO:0000313" key="2">
    <source>
        <dbReference type="WBParaSite" id="Pan_g12761.t1"/>
    </source>
</evidence>
<evidence type="ECO:0000313" key="1">
    <source>
        <dbReference type="Proteomes" id="UP000492821"/>
    </source>
</evidence>
<organism evidence="1 2">
    <name type="scientific">Panagrellus redivivus</name>
    <name type="common">Microworm</name>
    <dbReference type="NCBI Taxonomy" id="6233"/>
    <lineage>
        <taxon>Eukaryota</taxon>
        <taxon>Metazoa</taxon>
        <taxon>Ecdysozoa</taxon>
        <taxon>Nematoda</taxon>
        <taxon>Chromadorea</taxon>
        <taxon>Rhabditida</taxon>
        <taxon>Tylenchina</taxon>
        <taxon>Panagrolaimomorpha</taxon>
        <taxon>Panagrolaimoidea</taxon>
        <taxon>Panagrolaimidae</taxon>
        <taxon>Panagrellus</taxon>
    </lineage>
</organism>
<accession>A0A7E4UTT1</accession>
<dbReference type="WBParaSite" id="Pan_g12761.t1">
    <property type="protein sequence ID" value="Pan_g12761.t1"/>
    <property type="gene ID" value="Pan_g12761"/>
</dbReference>